<keyword evidence="4" id="KW-1185">Reference proteome</keyword>
<evidence type="ECO:0008006" key="5">
    <source>
        <dbReference type="Google" id="ProtNLM"/>
    </source>
</evidence>
<proteinExistence type="predicted"/>
<evidence type="ECO:0000313" key="4">
    <source>
        <dbReference type="Proteomes" id="UP000293360"/>
    </source>
</evidence>
<dbReference type="AlphaFoldDB" id="A0A4Q4SSX1"/>
<sequence length="328" mass="34553">MNIENTTTTRRTHASPSSFPPLFPHAKRPSPQRPSTTATISLPTLPPQTPHHPAVAGLPNGTSPALNNTPRLSATGGGPGGGAGGGGGGGQPHQVLGAAVTPSSSSMGPGASGGGLGGDMMATPTATITTGALAPPPEGIYRTFEDLLTAVQRVAKDQGYGVVKLRASNYRDGKPTRYDLVCDRGGVKYNSTAKKRNPSTRKVDCPWRAKAVCEVQLQNQWRFAVQDARHNHEARVPAAPPGQENTPIAQSIRSLTNKMDRMSHDLSQGFGRIEARLEGIEKRLEAMEARINTVEARMSGIEGAGRMEIPMDNQMDIGEGSMLGPAVM</sequence>
<feature type="region of interest" description="Disordered" evidence="2">
    <location>
        <begin position="1"/>
        <end position="123"/>
    </location>
</feature>
<dbReference type="EMBL" id="QJNU01001544">
    <property type="protein sequence ID" value="RYO75795.1"/>
    <property type="molecule type" value="Genomic_DNA"/>
</dbReference>
<accession>A0A4Q4SSX1</accession>
<dbReference type="Proteomes" id="UP000293360">
    <property type="component" value="Unassembled WGS sequence"/>
</dbReference>
<organism evidence="3 4">
    <name type="scientific">Monosporascus ibericus</name>
    <dbReference type="NCBI Taxonomy" id="155417"/>
    <lineage>
        <taxon>Eukaryota</taxon>
        <taxon>Fungi</taxon>
        <taxon>Dikarya</taxon>
        <taxon>Ascomycota</taxon>
        <taxon>Pezizomycotina</taxon>
        <taxon>Sordariomycetes</taxon>
        <taxon>Xylariomycetidae</taxon>
        <taxon>Xylariales</taxon>
        <taxon>Xylariales incertae sedis</taxon>
        <taxon>Monosporascus</taxon>
    </lineage>
</organism>
<feature type="compositionally biased region" description="Polar residues" evidence="2">
    <location>
        <begin position="1"/>
        <end position="17"/>
    </location>
</feature>
<feature type="coiled-coil region" evidence="1">
    <location>
        <begin position="270"/>
        <end position="304"/>
    </location>
</feature>
<dbReference type="Gene3D" id="3.90.20.10">
    <property type="match status" value="1"/>
</dbReference>
<reference evidence="3 4" key="1">
    <citation type="submission" date="2018-06" db="EMBL/GenBank/DDBJ databases">
        <title>Complete Genomes of Monosporascus.</title>
        <authorList>
            <person name="Robinson A.J."/>
            <person name="Natvig D.O."/>
        </authorList>
    </citation>
    <scope>NUCLEOTIDE SEQUENCE [LARGE SCALE GENOMIC DNA]</scope>
    <source>
        <strain evidence="3 4">CBS 110550</strain>
    </source>
</reference>
<keyword evidence="1" id="KW-0175">Coiled coil</keyword>
<feature type="compositionally biased region" description="Gly residues" evidence="2">
    <location>
        <begin position="75"/>
        <end position="91"/>
    </location>
</feature>
<comment type="caution">
    <text evidence="3">The sequence shown here is derived from an EMBL/GenBank/DDBJ whole genome shotgun (WGS) entry which is preliminary data.</text>
</comment>
<evidence type="ECO:0000313" key="3">
    <source>
        <dbReference type="EMBL" id="RYO75795.1"/>
    </source>
</evidence>
<dbReference type="OrthoDB" id="4579506at2759"/>
<protein>
    <recommendedName>
        <fullName evidence="5">FAR1 domain-containing protein</fullName>
    </recommendedName>
</protein>
<gene>
    <name evidence="3" type="ORF">DL764_010315</name>
</gene>
<evidence type="ECO:0000256" key="1">
    <source>
        <dbReference type="SAM" id="Coils"/>
    </source>
</evidence>
<feature type="compositionally biased region" description="Polar residues" evidence="2">
    <location>
        <begin position="60"/>
        <end position="72"/>
    </location>
</feature>
<evidence type="ECO:0000256" key="2">
    <source>
        <dbReference type="SAM" id="MobiDB-lite"/>
    </source>
</evidence>
<name>A0A4Q4SSX1_9PEZI</name>